<feature type="domain" description="EamA" evidence="2">
    <location>
        <begin position="9"/>
        <end position="150"/>
    </location>
</feature>
<dbReference type="GO" id="GO:0016020">
    <property type="term" value="C:membrane"/>
    <property type="evidence" value="ECO:0007669"/>
    <property type="project" value="InterPro"/>
</dbReference>
<dbReference type="InterPro" id="IPR037185">
    <property type="entry name" value="EmrE-like"/>
</dbReference>
<feature type="transmembrane region" description="Helical" evidence="1">
    <location>
        <begin position="232"/>
        <end position="251"/>
    </location>
</feature>
<feature type="domain" description="EamA" evidence="2">
    <location>
        <begin position="164"/>
        <end position="301"/>
    </location>
</feature>
<keyword evidence="1" id="KW-1133">Transmembrane helix</keyword>
<feature type="transmembrane region" description="Helical" evidence="1">
    <location>
        <begin position="39"/>
        <end position="63"/>
    </location>
</feature>
<keyword evidence="4" id="KW-1185">Reference proteome</keyword>
<dbReference type="Proteomes" id="UP001196509">
    <property type="component" value="Unassembled WGS sequence"/>
</dbReference>
<dbReference type="AlphaFoldDB" id="A0AAE3CZ83"/>
<protein>
    <submittedName>
        <fullName evidence="3">DMT family transporter</fullName>
    </submittedName>
</protein>
<keyword evidence="1" id="KW-0812">Transmembrane</keyword>
<dbReference type="RefSeq" id="WP_220226392.1">
    <property type="nucleotide sequence ID" value="NZ_JAICBX010000001.1"/>
</dbReference>
<accession>A0AAE3CZ83</accession>
<feature type="transmembrane region" description="Helical" evidence="1">
    <location>
        <begin position="163"/>
        <end position="182"/>
    </location>
</feature>
<keyword evidence="1" id="KW-0472">Membrane</keyword>
<sequence length="313" mass="33934">MVTPKASTGVSLSLVSLGLLAVMPIISNGRPEGFSALGFAFYLSVWQTIFALPLFVVELCFGNRGIFAAGLDFRAAWRTALVAVATGAMFGLSTYLYVLGVERAGAASASIALQAYPVFSIFWETLFLKRRKSPSELVLTAVLVAALYYLGTQGTGRIDGFSAWFLVALAVPFLWSIAHVIIKEEFNRVPITPAQVTLFRVAVSSVFLAIILAFVDPAAFLADASRLDFQSFAVLMGLVYYLELLVWFYAVRHIDVSLASSITTPWPAFTMLLAVIVLGNEVETYQIGAFVIVAASIYGLTLAGLQKTRRQNA</sequence>
<evidence type="ECO:0000313" key="4">
    <source>
        <dbReference type="Proteomes" id="UP001196509"/>
    </source>
</evidence>
<evidence type="ECO:0000256" key="1">
    <source>
        <dbReference type="SAM" id="Phobius"/>
    </source>
</evidence>
<dbReference type="Gene3D" id="1.10.3730.20">
    <property type="match status" value="1"/>
</dbReference>
<dbReference type="Pfam" id="PF00892">
    <property type="entry name" value="EamA"/>
    <property type="match status" value="2"/>
</dbReference>
<feature type="transmembrane region" description="Helical" evidence="1">
    <location>
        <begin position="75"/>
        <end position="98"/>
    </location>
</feature>
<feature type="transmembrane region" description="Helical" evidence="1">
    <location>
        <begin position="198"/>
        <end position="220"/>
    </location>
</feature>
<name>A0AAE3CZ83_9HYPH</name>
<dbReference type="SUPFAM" id="SSF103481">
    <property type="entry name" value="Multidrug resistance efflux transporter EmrE"/>
    <property type="match status" value="2"/>
</dbReference>
<feature type="transmembrane region" description="Helical" evidence="1">
    <location>
        <begin position="104"/>
        <end position="123"/>
    </location>
</feature>
<reference evidence="3" key="1">
    <citation type="submission" date="2021-08" db="EMBL/GenBank/DDBJ databases">
        <title>Hoeflea bacterium WL0058 sp. nov., isolated from the sediment.</title>
        <authorList>
            <person name="Wang L."/>
            <person name="Zhang D."/>
        </authorList>
    </citation>
    <scope>NUCLEOTIDE SEQUENCE</scope>
    <source>
        <strain evidence="3">WL0058</strain>
    </source>
</reference>
<feature type="transmembrane region" description="Helical" evidence="1">
    <location>
        <begin position="135"/>
        <end position="151"/>
    </location>
</feature>
<organism evidence="3 4">
    <name type="scientific">Flavimaribacter sediminis</name>
    <dbReference type="NCBI Taxonomy" id="2865987"/>
    <lineage>
        <taxon>Bacteria</taxon>
        <taxon>Pseudomonadati</taxon>
        <taxon>Pseudomonadota</taxon>
        <taxon>Alphaproteobacteria</taxon>
        <taxon>Hyphomicrobiales</taxon>
        <taxon>Rhizobiaceae</taxon>
        <taxon>Flavimaribacter</taxon>
    </lineage>
</organism>
<dbReference type="EMBL" id="JAICBX010000001">
    <property type="protein sequence ID" value="MBW8635663.1"/>
    <property type="molecule type" value="Genomic_DNA"/>
</dbReference>
<proteinExistence type="predicted"/>
<dbReference type="PANTHER" id="PTHR22911">
    <property type="entry name" value="ACYL-MALONYL CONDENSING ENZYME-RELATED"/>
    <property type="match status" value="1"/>
</dbReference>
<evidence type="ECO:0000313" key="3">
    <source>
        <dbReference type="EMBL" id="MBW8635663.1"/>
    </source>
</evidence>
<comment type="caution">
    <text evidence="3">The sequence shown here is derived from an EMBL/GenBank/DDBJ whole genome shotgun (WGS) entry which is preliminary data.</text>
</comment>
<feature type="transmembrane region" description="Helical" evidence="1">
    <location>
        <begin position="285"/>
        <end position="305"/>
    </location>
</feature>
<evidence type="ECO:0000259" key="2">
    <source>
        <dbReference type="Pfam" id="PF00892"/>
    </source>
</evidence>
<dbReference type="InterPro" id="IPR000620">
    <property type="entry name" value="EamA_dom"/>
</dbReference>
<gene>
    <name evidence="3" type="ORF">K1W69_00570</name>
</gene>
<feature type="transmembrane region" description="Helical" evidence="1">
    <location>
        <begin position="258"/>
        <end position="279"/>
    </location>
</feature>